<evidence type="ECO:0000313" key="2">
    <source>
        <dbReference type="EMBL" id="THC87826.1"/>
    </source>
</evidence>
<reference evidence="2 3" key="1">
    <citation type="submission" date="2019-03" db="EMBL/GenBank/DDBJ databases">
        <title>The genome sequence of a newly discovered highly antifungal drug resistant Aspergillus species, Aspergillus tanneri NIH 1004.</title>
        <authorList>
            <person name="Mounaud S."/>
            <person name="Singh I."/>
            <person name="Joardar V."/>
            <person name="Pakala S."/>
            <person name="Pakala S."/>
            <person name="Venepally P."/>
            <person name="Hoover J."/>
            <person name="Nierman W."/>
            <person name="Chung J."/>
            <person name="Losada L."/>
        </authorList>
    </citation>
    <scope>NUCLEOTIDE SEQUENCE [LARGE SCALE GENOMIC DNA]</scope>
    <source>
        <strain evidence="2 3">NIH1004</strain>
    </source>
</reference>
<dbReference type="AlphaFoldDB" id="A0A4S3IZH0"/>
<name>A0A4S3IZH0_9EURO</name>
<accession>A0A4S3IZH0</accession>
<dbReference type="VEuPathDB" id="FungiDB:EYZ11_012727"/>
<feature type="region of interest" description="Disordered" evidence="1">
    <location>
        <begin position="1"/>
        <end position="22"/>
    </location>
</feature>
<keyword evidence="3" id="KW-1185">Reference proteome</keyword>
<evidence type="ECO:0000313" key="3">
    <source>
        <dbReference type="Proteomes" id="UP000308092"/>
    </source>
</evidence>
<gene>
    <name evidence="2" type="ORF">EYZ11_012727</name>
</gene>
<comment type="caution">
    <text evidence="2">The sequence shown here is derived from an EMBL/GenBank/DDBJ whole genome shotgun (WGS) entry which is preliminary data.</text>
</comment>
<evidence type="ECO:0000256" key="1">
    <source>
        <dbReference type="SAM" id="MobiDB-lite"/>
    </source>
</evidence>
<sequence>MNTDHQAAARESPTSTNLCLNGDVNFENHANTLTDESKIVADMSPLNLTQS</sequence>
<proteinExistence type="predicted"/>
<dbReference type="EMBL" id="SOSA01001027">
    <property type="protein sequence ID" value="THC87826.1"/>
    <property type="molecule type" value="Genomic_DNA"/>
</dbReference>
<organism evidence="2 3">
    <name type="scientific">Aspergillus tanneri</name>
    <dbReference type="NCBI Taxonomy" id="1220188"/>
    <lineage>
        <taxon>Eukaryota</taxon>
        <taxon>Fungi</taxon>
        <taxon>Dikarya</taxon>
        <taxon>Ascomycota</taxon>
        <taxon>Pezizomycotina</taxon>
        <taxon>Eurotiomycetes</taxon>
        <taxon>Eurotiomycetidae</taxon>
        <taxon>Eurotiales</taxon>
        <taxon>Aspergillaceae</taxon>
        <taxon>Aspergillus</taxon>
        <taxon>Aspergillus subgen. Circumdati</taxon>
    </lineage>
</organism>
<protein>
    <submittedName>
        <fullName evidence="2">Uncharacterized protein</fullName>
    </submittedName>
</protein>
<dbReference type="Proteomes" id="UP000308092">
    <property type="component" value="Unassembled WGS sequence"/>
</dbReference>